<organism evidence="2 3">
    <name type="scientific">Mesorhabditis spiculigera</name>
    <dbReference type="NCBI Taxonomy" id="96644"/>
    <lineage>
        <taxon>Eukaryota</taxon>
        <taxon>Metazoa</taxon>
        <taxon>Ecdysozoa</taxon>
        <taxon>Nematoda</taxon>
        <taxon>Chromadorea</taxon>
        <taxon>Rhabditida</taxon>
        <taxon>Rhabditina</taxon>
        <taxon>Rhabditomorpha</taxon>
        <taxon>Rhabditoidea</taxon>
        <taxon>Rhabditidae</taxon>
        <taxon>Mesorhabditinae</taxon>
        <taxon>Mesorhabditis</taxon>
    </lineage>
</organism>
<evidence type="ECO:0000313" key="3">
    <source>
        <dbReference type="Proteomes" id="UP001177023"/>
    </source>
</evidence>
<accession>A0AA36G4U8</accession>
<keyword evidence="3" id="KW-1185">Reference proteome</keyword>
<sequence>MRKATELASTSLTGRRDHAVIGEKVTPIVESMYGRVKGFETIVNSAVKELEALMHEFTLATAHQTRLDLELIDVNQKVEEAIRILKYEHGHLNFDGIEEEPLPKSVPAPVYDFYPGEKPKKVTVDAPVERAEIGIEQTKAERGAAAAAEARLGKENQMN</sequence>
<gene>
    <name evidence="2" type="ORF">MSPICULIGERA_LOCUS17715</name>
</gene>
<dbReference type="Proteomes" id="UP001177023">
    <property type="component" value="Unassembled WGS sequence"/>
</dbReference>
<reference evidence="2" key="1">
    <citation type="submission" date="2023-06" db="EMBL/GenBank/DDBJ databases">
        <authorList>
            <person name="Delattre M."/>
        </authorList>
    </citation>
    <scope>NUCLEOTIDE SEQUENCE</scope>
    <source>
        <strain evidence="2">AF72</strain>
    </source>
</reference>
<feature type="region of interest" description="Disordered" evidence="1">
    <location>
        <begin position="139"/>
        <end position="159"/>
    </location>
</feature>
<protein>
    <submittedName>
        <fullName evidence="2">Uncharacterized protein</fullName>
    </submittedName>
</protein>
<dbReference type="AlphaFoldDB" id="A0AA36G4U8"/>
<name>A0AA36G4U8_9BILA</name>
<feature type="non-terminal residue" evidence="2">
    <location>
        <position position="1"/>
    </location>
</feature>
<evidence type="ECO:0000256" key="1">
    <source>
        <dbReference type="SAM" id="MobiDB-lite"/>
    </source>
</evidence>
<proteinExistence type="predicted"/>
<dbReference type="EMBL" id="CATQJA010002657">
    <property type="protein sequence ID" value="CAJ0579499.1"/>
    <property type="molecule type" value="Genomic_DNA"/>
</dbReference>
<evidence type="ECO:0000313" key="2">
    <source>
        <dbReference type="EMBL" id="CAJ0579499.1"/>
    </source>
</evidence>
<comment type="caution">
    <text evidence="2">The sequence shown here is derived from an EMBL/GenBank/DDBJ whole genome shotgun (WGS) entry which is preliminary data.</text>
</comment>